<evidence type="ECO:0000313" key="2">
    <source>
        <dbReference type="Proteomes" id="UP001153269"/>
    </source>
</evidence>
<dbReference type="Proteomes" id="UP001153269">
    <property type="component" value="Unassembled WGS sequence"/>
</dbReference>
<reference evidence="1" key="1">
    <citation type="submission" date="2020-03" db="EMBL/GenBank/DDBJ databases">
        <authorList>
            <person name="Weist P."/>
        </authorList>
    </citation>
    <scope>NUCLEOTIDE SEQUENCE</scope>
</reference>
<accession>A0A9N7YBT8</accession>
<organism evidence="1 2">
    <name type="scientific">Pleuronectes platessa</name>
    <name type="common">European plaice</name>
    <dbReference type="NCBI Taxonomy" id="8262"/>
    <lineage>
        <taxon>Eukaryota</taxon>
        <taxon>Metazoa</taxon>
        <taxon>Chordata</taxon>
        <taxon>Craniata</taxon>
        <taxon>Vertebrata</taxon>
        <taxon>Euteleostomi</taxon>
        <taxon>Actinopterygii</taxon>
        <taxon>Neopterygii</taxon>
        <taxon>Teleostei</taxon>
        <taxon>Neoteleostei</taxon>
        <taxon>Acanthomorphata</taxon>
        <taxon>Carangaria</taxon>
        <taxon>Pleuronectiformes</taxon>
        <taxon>Pleuronectoidei</taxon>
        <taxon>Pleuronectidae</taxon>
        <taxon>Pleuronectes</taxon>
    </lineage>
</organism>
<dbReference type="EMBL" id="CADEAL010000453">
    <property type="protein sequence ID" value="CAB1420437.1"/>
    <property type="molecule type" value="Genomic_DNA"/>
</dbReference>
<protein>
    <submittedName>
        <fullName evidence="1">Uncharacterized protein</fullName>
    </submittedName>
</protein>
<comment type="caution">
    <text evidence="1">The sequence shown here is derived from an EMBL/GenBank/DDBJ whole genome shotgun (WGS) entry which is preliminary data.</text>
</comment>
<gene>
    <name evidence="1" type="ORF">PLEPLA_LOCUS8312</name>
</gene>
<proteinExistence type="predicted"/>
<dbReference type="AlphaFoldDB" id="A0A9N7YBT8"/>
<keyword evidence="2" id="KW-1185">Reference proteome</keyword>
<name>A0A9N7YBT8_PLEPL</name>
<sequence>MAYINLYSYAHRHNLPQFLCVVVVCCGGRSKAPVPRHIRTRLSVPDVPQRCLQMFNSDDVIYTGMNRTHVPKPWSVLFRYAKEKPFSERPNEGRAGFWYSARYEFNAPLCSQIKKSRLKCVGWKLETSALFTDSALEQGTGAGATAAAGGCGLNQETPSKTRGQLHEPEEVLFTDMWFYL</sequence>
<evidence type="ECO:0000313" key="1">
    <source>
        <dbReference type="EMBL" id="CAB1420437.1"/>
    </source>
</evidence>